<keyword evidence="3" id="KW-1185">Reference proteome</keyword>
<gene>
    <name evidence="2" type="ORF">DC3_07310</name>
</gene>
<dbReference type="PANTHER" id="PTHR37305:SF1">
    <property type="entry name" value="MEMBRANE PROTEIN"/>
    <property type="match status" value="1"/>
</dbReference>
<dbReference type="PANTHER" id="PTHR37305">
    <property type="entry name" value="INTEGRAL MEMBRANE PROTEIN-RELATED"/>
    <property type="match status" value="1"/>
</dbReference>
<dbReference type="Pfam" id="PF12679">
    <property type="entry name" value="ABC2_membrane_2"/>
    <property type="match status" value="1"/>
</dbReference>
<reference evidence="2 3" key="1">
    <citation type="submission" date="2019-07" db="EMBL/GenBank/DDBJ databases">
        <title>Whole genome shotgun sequence of Deinococcus cellulosilyticus NBRC 106333.</title>
        <authorList>
            <person name="Hosoyama A."/>
            <person name="Uohara A."/>
            <person name="Ohji S."/>
            <person name="Ichikawa N."/>
        </authorList>
    </citation>
    <scope>NUCLEOTIDE SEQUENCE [LARGE SCALE GENOMIC DNA]</scope>
    <source>
        <strain evidence="2 3">NBRC 106333</strain>
    </source>
</reference>
<comment type="caution">
    <text evidence="2">The sequence shown here is derived from an EMBL/GenBank/DDBJ whole genome shotgun (WGS) entry which is preliminary data.</text>
</comment>
<proteinExistence type="predicted"/>
<feature type="transmembrane region" description="Helical" evidence="1">
    <location>
        <begin position="242"/>
        <end position="260"/>
    </location>
</feature>
<keyword evidence="1" id="KW-0812">Transmembrane</keyword>
<evidence type="ECO:0008006" key="4">
    <source>
        <dbReference type="Google" id="ProtNLM"/>
    </source>
</evidence>
<protein>
    <recommendedName>
        <fullName evidence="4">ABC transporter permease</fullName>
    </recommendedName>
</protein>
<keyword evidence="1" id="KW-1133">Transmembrane helix</keyword>
<keyword evidence="1" id="KW-0472">Membrane</keyword>
<evidence type="ECO:0000256" key="1">
    <source>
        <dbReference type="SAM" id="Phobius"/>
    </source>
</evidence>
<dbReference type="GO" id="GO:0005886">
    <property type="term" value="C:plasma membrane"/>
    <property type="evidence" value="ECO:0007669"/>
    <property type="project" value="UniProtKB-SubCell"/>
</dbReference>
<dbReference type="AlphaFoldDB" id="A0A511MY83"/>
<name>A0A511MY83_DEIC1</name>
<organism evidence="2 3">
    <name type="scientific">Deinococcus cellulosilyticus (strain DSM 18568 / NBRC 106333 / KACC 11606 / 5516J-15)</name>
    <dbReference type="NCBI Taxonomy" id="1223518"/>
    <lineage>
        <taxon>Bacteria</taxon>
        <taxon>Thermotogati</taxon>
        <taxon>Deinococcota</taxon>
        <taxon>Deinococci</taxon>
        <taxon>Deinococcales</taxon>
        <taxon>Deinococcaceae</taxon>
        <taxon>Deinococcus</taxon>
    </lineage>
</organism>
<feature type="transmembrane region" description="Helical" evidence="1">
    <location>
        <begin position="189"/>
        <end position="209"/>
    </location>
</feature>
<evidence type="ECO:0000313" key="2">
    <source>
        <dbReference type="EMBL" id="GEM45096.1"/>
    </source>
</evidence>
<evidence type="ECO:0000313" key="3">
    <source>
        <dbReference type="Proteomes" id="UP000321306"/>
    </source>
</evidence>
<accession>A0A511MY83</accession>
<sequence>MLSVFKNTWLRARKPLMFWCIALVLWALAELSLFKSLMAEGGMDKMLDGMMGNIPPLLKRMFFSMDIATAPGYFNARLLSLTLPLVMIIHGISLGNASIAGEEQHGQLDLLLSNPLSRSGYYLGRMLAMVSMQMLLVGVFYLTCTLLAPMLGVDFKGAHLLDAFSSVFLLALTASTLALMVGSLVPHSGVVMGAASVVMLASYLLNAAAPVNPDLKVIQPISVFYHYNDYLPIKNGLDASKALVLLGIAMVLSTVGLVRFNTRDLSK</sequence>
<dbReference type="EMBL" id="BJXB01000002">
    <property type="protein sequence ID" value="GEM45096.1"/>
    <property type="molecule type" value="Genomic_DNA"/>
</dbReference>
<feature type="transmembrane region" description="Helical" evidence="1">
    <location>
        <begin position="163"/>
        <end position="182"/>
    </location>
</feature>
<feature type="transmembrane region" description="Helical" evidence="1">
    <location>
        <begin position="16"/>
        <end position="37"/>
    </location>
</feature>
<dbReference type="RefSeq" id="WP_146882402.1">
    <property type="nucleotide sequence ID" value="NZ_BJXB01000002.1"/>
</dbReference>
<dbReference type="Proteomes" id="UP000321306">
    <property type="component" value="Unassembled WGS sequence"/>
</dbReference>
<dbReference type="GO" id="GO:0140359">
    <property type="term" value="F:ABC-type transporter activity"/>
    <property type="evidence" value="ECO:0007669"/>
    <property type="project" value="InterPro"/>
</dbReference>
<dbReference type="OrthoDB" id="138669at2"/>